<keyword evidence="5" id="KW-1185">Reference proteome</keyword>
<dbReference type="Gene3D" id="1.10.30.10">
    <property type="entry name" value="High mobility group box domain"/>
    <property type="match status" value="1"/>
</dbReference>
<dbReference type="SUPFAM" id="SSF81383">
    <property type="entry name" value="F-box domain"/>
    <property type="match status" value="1"/>
</dbReference>
<keyword evidence="1" id="KW-0343">GTPase activation</keyword>
<keyword evidence="3" id="KW-0677">Repeat</keyword>
<protein>
    <recommendedName>
        <fullName evidence="6">F-box domain-containing protein</fullName>
    </recommendedName>
</protein>
<dbReference type="Proteomes" id="UP001210925">
    <property type="component" value="Unassembled WGS sequence"/>
</dbReference>
<accession>A0AAD5UBC4</accession>
<evidence type="ECO:0000256" key="2">
    <source>
        <dbReference type="ARBA" id="ARBA00022614"/>
    </source>
</evidence>
<evidence type="ECO:0000313" key="5">
    <source>
        <dbReference type="Proteomes" id="UP001210925"/>
    </source>
</evidence>
<keyword evidence="2" id="KW-0433">Leucine-rich repeat</keyword>
<dbReference type="GO" id="GO:0005634">
    <property type="term" value="C:nucleus"/>
    <property type="evidence" value="ECO:0007669"/>
    <property type="project" value="TreeGrafter"/>
</dbReference>
<gene>
    <name evidence="4" type="ORF">HK103_000986</name>
</gene>
<dbReference type="InterPro" id="IPR032675">
    <property type="entry name" value="LRR_dom_sf"/>
</dbReference>
<dbReference type="GO" id="GO:0048471">
    <property type="term" value="C:perinuclear region of cytoplasm"/>
    <property type="evidence" value="ECO:0007669"/>
    <property type="project" value="TreeGrafter"/>
</dbReference>
<reference evidence="4" key="1">
    <citation type="submission" date="2020-05" db="EMBL/GenBank/DDBJ databases">
        <title>Phylogenomic resolution of chytrid fungi.</title>
        <authorList>
            <person name="Stajich J.E."/>
            <person name="Amses K."/>
            <person name="Simmons R."/>
            <person name="Seto K."/>
            <person name="Myers J."/>
            <person name="Bonds A."/>
            <person name="Quandt C.A."/>
            <person name="Barry K."/>
            <person name="Liu P."/>
            <person name="Grigoriev I."/>
            <person name="Longcore J.E."/>
            <person name="James T.Y."/>
        </authorList>
    </citation>
    <scope>NUCLEOTIDE SEQUENCE</scope>
    <source>
        <strain evidence="4">PLAUS21</strain>
    </source>
</reference>
<dbReference type="GO" id="GO:0005829">
    <property type="term" value="C:cytosol"/>
    <property type="evidence" value="ECO:0007669"/>
    <property type="project" value="TreeGrafter"/>
</dbReference>
<organism evidence="4 5">
    <name type="scientific">Boothiomyces macroporosus</name>
    <dbReference type="NCBI Taxonomy" id="261099"/>
    <lineage>
        <taxon>Eukaryota</taxon>
        <taxon>Fungi</taxon>
        <taxon>Fungi incertae sedis</taxon>
        <taxon>Chytridiomycota</taxon>
        <taxon>Chytridiomycota incertae sedis</taxon>
        <taxon>Chytridiomycetes</taxon>
        <taxon>Rhizophydiales</taxon>
        <taxon>Terramycetaceae</taxon>
        <taxon>Boothiomyces</taxon>
    </lineage>
</organism>
<dbReference type="InterPro" id="IPR001611">
    <property type="entry name" value="Leu-rich_rpt"/>
</dbReference>
<proteinExistence type="predicted"/>
<dbReference type="PANTHER" id="PTHR24113:SF12">
    <property type="entry name" value="RAN GTPASE-ACTIVATING PROTEIN 1"/>
    <property type="match status" value="1"/>
</dbReference>
<dbReference type="SMART" id="SM00368">
    <property type="entry name" value="LRR_RI"/>
    <property type="match status" value="3"/>
</dbReference>
<dbReference type="GO" id="GO:0031267">
    <property type="term" value="F:small GTPase binding"/>
    <property type="evidence" value="ECO:0007669"/>
    <property type="project" value="TreeGrafter"/>
</dbReference>
<dbReference type="SUPFAM" id="SSF52047">
    <property type="entry name" value="RNI-like"/>
    <property type="match status" value="2"/>
</dbReference>
<dbReference type="AlphaFoldDB" id="A0AAD5UBC4"/>
<dbReference type="SUPFAM" id="SSF47095">
    <property type="entry name" value="HMG-box"/>
    <property type="match status" value="1"/>
</dbReference>
<evidence type="ECO:0000313" key="4">
    <source>
        <dbReference type="EMBL" id="KAJ3253074.1"/>
    </source>
</evidence>
<evidence type="ECO:0000256" key="1">
    <source>
        <dbReference type="ARBA" id="ARBA00022468"/>
    </source>
</evidence>
<dbReference type="GO" id="GO:0006913">
    <property type="term" value="P:nucleocytoplasmic transport"/>
    <property type="evidence" value="ECO:0007669"/>
    <property type="project" value="TreeGrafter"/>
</dbReference>
<evidence type="ECO:0008006" key="6">
    <source>
        <dbReference type="Google" id="ProtNLM"/>
    </source>
</evidence>
<comment type="caution">
    <text evidence="4">The sequence shown here is derived from an EMBL/GenBank/DDBJ whole genome shotgun (WGS) entry which is preliminary data.</text>
</comment>
<dbReference type="InterPro" id="IPR036047">
    <property type="entry name" value="F-box-like_dom_sf"/>
</dbReference>
<dbReference type="Pfam" id="PF13516">
    <property type="entry name" value="LRR_6"/>
    <property type="match status" value="2"/>
</dbReference>
<dbReference type="PANTHER" id="PTHR24113">
    <property type="entry name" value="RAN GTPASE-ACTIVATING PROTEIN 1"/>
    <property type="match status" value="1"/>
</dbReference>
<dbReference type="Gene3D" id="3.80.10.10">
    <property type="entry name" value="Ribonuclease Inhibitor"/>
    <property type="match status" value="2"/>
</dbReference>
<dbReference type="EMBL" id="JADGKB010000120">
    <property type="protein sequence ID" value="KAJ3253074.1"/>
    <property type="molecule type" value="Genomic_DNA"/>
</dbReference>
<dbReference type="GO" id="GO:0005096">
    <property type="term" value="F:GTPase activator activity"/>
    <property type="evidence" value="ECO:0007669"/>
    <property type="project" value="UniProtKB-KW"/>
</dbReference>
<dbReference type="InterPro" id="IPR036910">
    <property type="entry name" value="HMG_box_dom_sf"/>
</dbReference>
<dbReference type="CDD" id="cd09917">
    <property type="entry name" value="F-box_SF"/>
    <property type="match status" value="1"/>
</dbReference>
<dbReference type="InterPro" id="IPR027038">
    <property type="entry name" value="RanGap"/>
</dbReference>
<sequence>MLLIEMHPFLFSLMLEKLPPDILEYGIIYHLDSADLCKLAAVNKSLRRRLHTFNALFKKFKNPDSIWPELNLIDRSELQMFFRRRNENRLHFPETMQDLFDEFQIQPSNLIFPKLVVFLNNFLCYNNLIPIAKQVELLISKDSDLDGFCNISRVETVSKITTLYKLTDADLDLLTNGLHRLNKLEELHIHVTPSSASATLLSQRISNTNIAKLSLSMCDLDDSFITLLAARLPYTRISMLNLSYNKITGIGAAALANAINTGLSLNKLILNGNRIATEGMAFICNALPNSKLTELSVMYNSLLNDDYNLLFEQLSKCKLEKIEYDLRFGGIARPDSPLITNLAKSQLTQLSVSLSQDALPSFLSSLIKSKVVDLTFSKFCRIDLPFIAALQAILPCAKLNVLSFSKLYLSTKEYHMLFSSLPASLKCLSLEHATGLNDESFQDLIDYLQNSNVEALNLAHCPITLIGIRYLLETIPKSRLQKLVLHHTRIPKMEMANLLRLFASSNLRYLDVSHNYEQLDSDVLKCYKWRLMKDRIQALYGTVKSHEISKIAGECWAKEPIAVKSHFARLSLAAHNQFKEAFPDYDWQPWKSKGVKKSNSDTSLKSQLSISKSLDDMIASGSIISEFNPLSIESALKLPDVFQYTQITADIIPELLSPCNSSPTLTQLSLPMDSPNSTFSVMESKVSPDVLLATSIEPINIQSIDTFLDTLKYNPKYSVDPIDEFLSNSL</sequence>
<evidence type="ECO:0000256" key="3">
    <source>
        <dbReference type="ARBA" id="ARBA00022737"/>
    </source>
</evidence>
<name>A0AAD5UBC4_9FUNG</name>